<dbReference type="SUPFAM" id="SSF52540">
    <property type="entry name" value="P-loop containing nucleoside triphosphate hydrolases"/>
    <property type="match status" value="1"/>
</dbReference>
<feature type="domain" description="ATPase" evidence="1">
    <location>
        <begin position="6"/>
        <end position="213"/>
    </location>
</feature>
<dbReference type="Proteomes" id="UP000326994">
    <property type="component" value="Unassembled WGS sequence"/>
</dbReference>
<dbReference type="GO" id="GO:0005524">
    <property type="term" value="F:ATP binding"/>
    <property type="evidence" value="ECO:0007669"/>
    <property type="project" value="InterPro"/>
</dbReference>
<dbReference type="EMBL" id="BKCF01000004">
    <property type="protein sequence ID" value="GEQ86591.1"/>
    <property type="molecule type" value="Genomic_DNA"/>
</dbReference>
<comment type="caution">
    <text evidence="2">The sequence shown here is derived from an EMBL/GenBank/DDBJ whole genome shotgun (WGS) entry which is preliminary data.</text>
</comment>
<dbReference type="Pfam" id="PF01637">
    <property type="entry name" value="ATPase_2"/>
    <property type="match status" value="1"/>
</dbReference>
<keyword evidence="3" id="KW-1185">Reference proteome</keyword>
<dbReference type="PANTHER" id="PTHR34704:SF1">
    <property type="entry name" value="ATPASE"/>
    <property type="match status" value="1"/>
</dbReference>
<dbReference type="RefSeq" id="WP_151894524.1">
    <property type="nucleotide sequence ID" value="NZ_BKCF01000004.1"/>
</dbReference>
<protein>
    <submittedName>
        <fullName evidence="2">ATPase</fullName>
    </submittedName>
</protein>
<evidence type="ECO:0000313" key="3">
    <source>
        <dbReference type="Proteomes" id="UP000326994"/>
    </source>
</evidence>
<evidence type="ECO:0000313" key="2">
    <source>
        <dbReference type="EMBL" id="GEQ86591.1"/>
    </source>
</evidence>
<reference evidence="2 3" key="1">
    <citation type="submission" date="2019-08" db="EMBL/GenBank/DDBJ databases">
        <title>Ulvibacter marinistellae sp. nov., isolated from a starfish, Patiria pectinifera.</title>
        <authorList>
            <person name="Kawano K."/>
            <person name="Ushijima N."/>
            <person name="Kihara M."/>
            <person name="Itoh H."/>
        </authorList>
    </citation>
    <scope>NUCLEOTIDE SEQUENCE [LARGE SCALE GENOMIC DNA]</scope>
    <source>
        <strain evidence="2 3">KK4</strain>
    </source>
</reference>
<dbReference type="InterPro" id="IPR027417">
    <property type="entry name" value="P-loop_NTPase"/>
</dbReference>
<evidence type="ECO:0000259" key="1">
    <source>
        <dbReference type="Pfam" id="PF01637"/>
    </source>
</evidence>
<name>A0A5J4G2W9_9FLAO</name>
<dbReference type="AlphaFoldDB" id="A0A5J4G2W9"/>
<proteinExistence type="predicted"/>
<gene>
    <name evidence="2" type="ORF">ULMS_20990</name>
</gene>
<accession>A0A5J4G2W9</accession>
<dbReference type="InterPro" id="IPR011579">
    <property type="entry name" value="ATPase_dom"/>
</dbReference>
<organism evidence="2 3">
    <name type="scientific">Patiriisocius marinistellae</name>
    <dbReference type="NCBI Taxonomy" id="2494560"/>
    <lineage>
        <taxon>Bacteria</taxon>
        <taxon>Pseudomonadati</taxon>
        <taxon>Bacteroidota</taxon>
        <taxon>Flavobacteriia</taxon>
        <taxon>Flavobacteriales</taxon>
        <taxon>Flavobacteriaceae</taxon>
        <taxon>Patiriisocius</taxon>
    </lineage>
</organism>
<dbReference type="OrthoDB" id="9813134at2"/>
<sequence length="476" mass="54707">MKVIGRTPEIHHMQSLLKDSDAHFLAIIGRRRVGKTFLIREVYKEVKVFEMTGIKDADLNNQLLNFTFQMNQYFETDTPLSKPEGWLEAFHILSQAITKSKFKKKPVVFFDELPWMATRRSGFTEALAHWWNNWGSQQNIVVVVCGSAASWMLDNVVNAKGGLHNRITKLITLMPFTLQETKQFLTAKKVSLTDYQIIQLYLTIGGIPHYLNHVEKGKSTAQNIQELCFSKDGILRNEFDQLYAALFDNSSKHIQIIKALATKAKGLDRQEILSATSMTDGGWFSKVLKELESSGFISTYEPLENKKKQTLFRLTDEYSLFYLKFMDGKRVSGQNSWMRVSESQGYKIWVGYAFESLCMKHVDNIKNALGISAVETSVNSFLHKGDDRFGKGFQIDLLIDRKDDIINICEMKFYADEFTINIDYAKKLRTKLQGLKTVTNTRKVIHLTFISTYGVLENKYKSEIVTNDLTTEIFFD</sequence>
<dbReference type="Gene3D" id="3.40.50.300">
    <property type="entry name" value="P-loop containing nucleotide triphosphate hydrolases"/>
    <property type="match status" value="1"/>
</dbReference>
<dbReference type="PANTHER" id="PTHR34704">
    <property type="entry name" value="ATPASE"/>
    <property type="match status" value="1"/>
</dbReference>